<name>A0A9D1LBW5_9FIRM</name>
<dbReference type="PANTHER" id="PTHR43278:SF4">
    <property type="entry name" value="NAD(P)H-DEPENDENT FMN-CONTAINING OXIDOREDUCTASE YWQN-RELATED"/>
    <property type="match status" value="1"/>
</dbReference>
<reference evidence="4" key="2">
    <citation type="journal article" date="2021" name="PeerJ">
        <title>Extensive microbial diversity within the chicken gut microbiome revealed by metagenomics and culture.</title>
        <authorList>
            <person name="Gilroy R."/>
            <person name="Ravi A."/>
            <person name="Getino M."/>
            <person name="Pursley I."/>
            <person name="Horton D.L."/>
            <person name="Alikhan N.F."/>
            <person name="Baker D."/>
            <person name="Gharbi K."/>
            <person name="Hall N."/>
            <person name="Watson M."/>
            <person name="Adriaenssens E.M."/>
            <person name="Foster-Nyarko E."/>
            <person name="Jarju S."/>
            <person name="Secka A."/>
            <person name="Antonio M."/>
            <person name="Oren A."/>
            <person name="Chaudhuri R.R."/>
            <person name="La Ragione R."/>
            <person name="Hildebrand F."/>
            <person name="Pallen M.J."/>
        </authorList>
    </citation>
    <scope>NUCLEOTIDE SEQUENCE</scope>
    <source>
        <strain evidence="4">ChiHcec3-11533</strain>
    </source>
</reference>
<comment type="caution">
    <text evidence="4">The sequence shown here is derived from an EMBL/GenBank/DDBJ whole genome shotgun (WGS) entry which is preliminary data.</text>
</comment>
<sequence length="180" mass="19457">MRKQVLIISASLRENSNSQSLADSFANGAQAAGHHVKQITLRGKSIAFCRGCLACQRLGHCIIEDDAVEIAKQMQIADVIVFATPIYYYEMSGQLKTLLDRANALYSSEYAFREIYFLSCAAEDAEGTDARAVYGLEGWITCYEKCRLAGTVFAGGVAGAGEIKGHPALKEAYAFGAAIK</sequence>
<evidence type="ECO:0000259" key="3">
    <source>
        <dbReference type="Pfam" id="PF03358"/>
    </source>
</evidence>
<evidence type="ECO:0000256" key="1">
    <source>
        <dbReference type="ARBA" id="ARBA00022630"/>
    </source>
</evidence>
<dbReference type="AlphaFoldDB" id="A0A9D1LBW5"/>
<dbReference type="Pfam" id="PF03358">
    <property type="entry name" value="FMN_red"/>
    <property type="match status" value="1"/>
</dbReference>
<accession>A0A9D1LBW5</accession>
<proteinExistence type="predicted"/>
<evidence type="ECO:0000256" key="2">
    <source>
        <dbReference type="ARBA" id="ARBA00022643"/>
    </source>
</evidence>
<dbReference type="PANTHER" id="PTHR43278">
    <property type="entry name" value="NAD(P)H-DEPENDENT FMN-CONTAINING OXIDOREDUCTASE YWQN-RELATED"/>
    <property type="match status" value="1"/>
</dbReference>
<keyword evidence="1" id="KW-0285">Flavoprotein</keyword>
<keyword evidence="2" id="KW-0288">FMN</keyword>
<evidence type="ECO:0000313" key="4">
    <source>
        <dbReference type="EMBL" id="HIU33131.1"/>
    </source>
</evidence>
<dbReference type="InterPro" id="IPR005025">
    <property type="entry name" value="FMN_Rdtase-like_dom"/>
</dbReference>
<gene>
    <name evidence="4" type="ORF">IAB02_01080</name>
</gene>
<dbReference type="Gene3D" id="3.40.50.360">
    <property type="match status" value="1"/>
</dbReference>
<dbReference type="GO" id="GO:0016491">
    <property type="term" value="F:oxidoreductase activity"/>
    <property type="evidence" value="ECO:0007669"/>
    <property type="project" value="InterPro"/>
</dbReference>
<evidence type="ECO:0000313" key="5">
    <source>
        <dbReference type="Proteomes" id="UP000824072"/>
    </source>
</evidence>
<dbReference type="InterPro" id="IPR029039">
    <property type="entry name" value="Flavoprotein-like_sf"/>
</dbReference>
<dbReference type="EMBL" id="DVMU01000026">
    <property type="protein sequence ID" value="HIU33131.1"/>
    <property type="molecule type" value="Genomic_DNA"/>
</dbReference>
<reference evidence="4" key="1">
    <citation type="submission" date="2020-10" db="EMBL/GenBank/DDBJ databases">
        <authorList>
            <person name="Gilroy R."/>
        </authorList>
    </citation>
    <scope>NUCLEOTIDE SEQUENCE</scope>
    <source>
        <strain evidence="4">ChiHcec3-11533</strain>
    </source>
</reference>
<protein>
    <submittedName>
        <fullName evidence="4">Flavodoxin family protein</fullName>
    </submittedName>
</protein>
<organism evidence="4 5">
    <name type="scientific">Candidatus Pullichristensenella excrementigallinarum</name>
    <dbReference type="NCBI Taxonomy" id="2840907"/>
    <lineage>
        <taxon>Bacteria</taxon>
        <taxon>Bacillati</taxon>
        <taxon>Bacillota</taxon>
        <taxon>Clostridia</taxon>
        <taxon>Candidatus Pullichristensenella</taxon>
    </lineage>
</organism>
<dbReference type="InterPro" id="IPR051796">
    <property type="entry name" value="ISF_SsuE-like"/>
</dbReference>
<feature type="domain" description="NADPH-dependent FMN reductase-like" evidence="3">
    <location>
        <begin position="5"/>
        <end position="129"/>
    </location>
</feature>
<dbReference type="Proteomes" id="UP000824072">
    <property type="component" value="Unassembled WGS sequence"/>
</dbReference>
<dbReference type="SUPFAM" id="SSF52218">
    <property type="entry name" value="Flavoproteins"/>
    <property type="match status" value="1"/>
</dbReference>